<keyword evidence="9" id="KW-0472">Membrane</keyword>
<dbReference type="InterPro" id="IPR050811">
    <property type="entry name" value="Phosphate_ABC_transporter"/>
</dbReference>
<evidence type="ECO:0000256" key="8">
    <source>
        <dbReference type="ARBA" id="ARBA00023288"/>
    </source>
</evidence>
<dbReference type="Pfam" id="PF12849">
    <property type="entry name" value="PBP_like_2"/>
    <property type="match status" value="1"/>
</dbReference>
<feature type="transmembrane region" description="Helical" evidence="9">
    <location>
        <begin position="61"/>
        <end position="80"/>
    </location>
</feature>
<evidence type="ECO:0000259" key="10">
    <source>
        <dbReference type="Pfam" id="PF12849"/>
    </source>
</evidence>
<evidence type="ECO:0000256" key="6">
    <source>
        <dbReference type="ARBA" id="ARBA00022729"/>
    </source>
</evidence>
<evidence type="ECO:0000256" key="1">
    <source>
        <dbReference type="ARBA" id="ARBA00002841"/>
    </source>
</evidence>
<reference evidence="11 12" key="1">
    <citation type="submission" date="2020-08" db="EMBL/GenBank/DDBJ databases">
        <title>A Genomic Blueprint of the Chicken Gut Microbiome.</title>
        <authorList>
            <person name="Gilroy R."/>
            <person name="Ravi A."/>
            <person name="Getino M."/>
            <person name="Pursley I."/>
            <person name="Horton D.L."/>
            <person name="Alikhan N.-F."/>
            <person name="Baker D."/>
            <person name="Gharbi K."/>
            <person name="Hall N."/>
            <person name="Watson M."/>
            <person name="Adriaenssens E.M."/>
            <person name="Foster-Nyarko E."/>
            <person name="Jarju S."/>
            <person name="Secka A."/>
            <person name="Antonio M."/>
            <person name="Oren A."/>
            <person name="Chaudhuri R."/>
            <person name="La Ragione R.M."/>
            <person name="Hildebrand F."/>
            <person name="Pallen M.J."/>
        </authorList>
    </citation>
    <scope>NUCLEOTIDE SEQUENCE [LARGE SCALE GENOMIC DNA]</scope>
    <source>
        <strain evidence="11 12">Sa3CUA8</strain>
    </source>
</reference>
<keyword evidence="5" id="KW-0592">Phosphate transport</keyword>
<proteinExistence type="inferred from homology"/>
<dbReference type="InterPro" id="IPR024370">
    <property type="entry name" value="PBP_domain"/>
</dbReference>
<dbReference type="Proteomes" id="UP000659496">
    <property type="component" value="Unassembled WGS sequence"/>
</dbReference>
<evidence type="ECO:0000313" key="11">
    <source>
        <dbReference type="EMBL" id="MBD7909308.1"/>
    </source>
</evidence>
<keyword evidence="7" id="KW-0564">Palmitate</keyword>
<gene>
    <name evidence="11" type="ORF">H9659_13305</name>
</gene>
<name>A0ABR8PMA7_9BACL</name>
<comment type="similarity">
    <text evidence="3">Belongs to the PstS family.</text>
</comment>
<organism evidence="11 12">
    <name type="scientific">Sporosarcina gallistercoris</name>
    <dbReference type="NCBI Taxonomy" id="2762245"/>
    <lineage>
        <taxon>Bacteria</taxon>
        <taxon>Bacillati</taxon>
        <taxon>Bacillota</taxon>
        <taxon>Bacilli</taxon>
        <taxon>Bacillales</taxon>
        <taxon>Caryophanaceae</taxon>
        <taxon>Sporosarcina</taxon>
    </lineage>
</organism>
<keyword evidence="9" id="KW-1133">Transmembrane helix</keyword>
<comment type="function">
    <text evidence="1">Part of the ABC transporter complex PstSACB involved in phosphate import.</text>
</comment>
<dbReference type="PANTHER" id="PTHR30570:SF1">
    <property type="entry name" value="PHOSPHATE-BINDING PROTEIN PSTS"/>
    <property type="match status" value="1"/>
</dbReference>
<sequence length="384" mass="43524">MAVLLSAMLLVVLVFLTFIAFCMAMMNGTAYHIPLIIVFPTVLYLVVSLSLNKFFTTRKRIFTFIGIASIALVITGYVPLREAHTESIRIVNEEVNPTFYQPFREDSKLAQLKTPASLKLQEPLPKLDGETWLYPMYAAFVEAVYPEGEYPSYMKDGLVMGDGGGYSFTHLIEGKADLIFTTAPMKWHYNKAKEAGLELTVTPIGKEAFVFFVNEKNPVQNLTTQQIREIYAGTTENWKEVSGQDMPIIAYQRKTNSRSQKALEQFMEGTPPMKPATEDEFEDGYGIVQQRAEYRNYKNAIGFSHRFTTLELVEKQKIKLLNIDGVAPTNDSIRSGEYPLVREFYVVTAGTDNPNVQQFIDWMVSEEGQRLLEKSGYVSLREGN</sequence>
<protein>
    <submittedName>
        <fullName evidence="11">Substrate-binding domain-containing protein</fullName>
    </submittedName>
</protein>
<keyword evidence="9" id="KW-0812">Transmembrane</keyword>
<dbReference type="RefSeq" id="WP_191691378.1">
    <property type="nucleotide sequence ID" value="NZ_JACSQY010000011.1"/>
</dbReference>
<feature type="domain" description="PBP" evidence="10">
    <location>
        <begin position="129"/>
        <end position="367"/>
    </location>
</feature>
<dbReference type="PANTHER" id="PTHR30570">
    <property type="entry name" value="PERIPLASMIC PHOSPHATE BINDING COMPONENT OF PHOSPHATE ABC TRANSPORTER"/>
    <property type="match status" value="1"/>
</dbReference>
<evidence type="ECO:0000256" key="3">
    <source>
        <dbReference type="ARBA" id="ARBA00008725"/>
    </source>
</evidence>
<keyword evidence="12" id="KW-1185">Reference proteome</keyword>
<feature type="transmembrane region" description="Helical" evidence="9">
    <location>
        <begin position="30"/>
        <end position="49"/>
    </location>
</feature>
<evidence type="ECO:0000256" key="4">
    <source>
        <dbReference type="ARBA" id="ARBA00011529"/>
    </source>
</evidence>
<evidence type="ECO:0000256" key="9">
    <source>
        <dbReference type="SAM" id="Phobius"/>
    </source>
</evidence>
<dbReference type="Gene3D" id="3.40.190.10">
    <property type="entry name" value="Periplasmic binding protein-like II"/>
    <property type="match status" value="2"/>
</dbReference>
<keyword evidence="5" id="KW-0813">Transport</keyword>
<evidence type="ECO:0000256" key="7">
    <source>
        <dbReference type="ARBA" id="ARBA00023139"/>
    </source>
</evidence>
<keyword evidence="8" id="KW-0449">Lipoprotein</keyword>
<keyword evidence="6" id="KW-0732">Signal</keyword>
<accession>A0ABR8PMA7</accession>
<dbReference type="SUPFAM" id="SSF53850">
    <property type="entry name" value="Periplasmic binding protein-like II"/>
    <property type="match status" value="1"/>
</dbReference>
<evidence type="ECO:0000313" key="12">
    <source>
        <dbReference type="Proteomes" id="UP000659496"/>
    </source>
</evidence>
<evidence type="ECO:0000256" key="5">
    <source>
        <dbReference type="ARBA" id="ARBA00022592"/>
    </source>
</evidence>
<evidence type="ECO:0000256" key="2">
    <source>
        <dbReference type="ARBA" id="ARBA00004193"/>
    </source>
</evidence>
<comment type="caution">
    <text evidence="11">The sequence shown here is derived from an EMBL/GenBank/DDBJ whole genome shotgun (WGS) entry which is preliminary data.</text>
</comment>
<comment type="subunit">
    <text evidence="4">The complex is composed of two ATP-binding proteins (PstB), two transmembrane proteins (PstC and PstA) and a solute-binding protein (PstS).</text>
</comment>
<comment type="subcellular location">
    <subcellularLocation>
        <location evidence="2">Cell membrane</location>
        <topology evidence="2">Lipid-anchor</topology>
    </subcellularLocation>
</comment>
<dbReference type="EMBL" id="JACSQY010000011">
    <property type="protein sequence ID" value="MBD7909308.1"/>
    <property type="molecule type" value="Genomic_DNA"/>
</dbReference>